<dbReference type="Gene3D" id="2.30.30.190">
    <property type="entry name" value="CAP Gly-rich-like domain"/>
    <property type="match status" value="1"/>
</dbReference>
<feature type="compositionally biased region" description="Polar residues" evidence="2">
    <location>
        <begin position="117"/>
        <end position="127"/>
    </location>
</feature>
<evidence type="ECO:0000259" key="4">
    <source>
        <dbReference type="PROSITE" id="PS50245"/>
    </source>
</evidence>
<feature type="compositionally biased region" description="Basic and acidic residues" evidence="2">
    <location>
        <begin position="999"/>
        <end position="1014"/>
    </location>
</feature>
<feature type="region of interest" description="Disordered" evidence="2">
    <location>
        <begin position="433"/>
        <end position="453"/>
    </location>
</feature>
<dbReference type="EMBL" id="JAACJJ010000028">
    <property type="protein sequence ID" value="KAF5322202.1"/>
    <property type="molecule type" value="Genomic_DNA"/>
</dbReference>
<feature type="region of interest" description="Disordered" evidence="2">
    <location>
        <begin position="1196"/>
        <end position="1232"/>
    </location>
</feature>
<evidence type="ECO:0000256" key="3">
    <source>
        <dbReference type="SAM" id="Phobius"/>
    </source>
</evidence>
<feature type="compositionally biased region" description="Low complexity" evidence="2">
    <location>
        <begin position="65"/>
        <end position="81"/>
    </location>
</feature>
<dbReference type="Proteomes" id="UP000567179">
    <property type="component" value="Unassembled WGS sequence"/>
</dbReference>
<feature type="compositionally biased region" description="Polar residues" evidence="2">
    <location>
        <begin position="490"/>
        <end position="517"/>
    </location>
</feature>
<keyword evidence="3" id="KW-1133">Transmembrane helix</keyword>
<evidence type="ECO:0000313" key="5">
    <source>
        <dbReference type="EMBL" id="KAF5322202.1"/>
    </source>
</evidence>
<name>A0A8H5BF71_9AGAR</name>
<feature type="region of interest" description="Disordered" evidence="2">
    <location>
        <begin position="1"/>
        <end position="137"/>
    </location>
</feature>
<dbReference type="OrthoDB" id="2130750at2759"/>
<dbReference type="SMART" id="SM01052">
    <property type="entry name" value="CAP_GLY"/>
    <property type="match status" value="1"/>
</dbReference>
<sequence length="1404" mass="153617">MTTPAKPRPSGLPTPGRNSSGIPAPGRSRSSSTVYHVDPSPPDDMSRAFADAIRANDPSQHRIIPPSTSSSTASLSPQSTTFSLSSGRRSVAGRPSSSMSMSSNKIQERAKTPVSGRISTRPPSRQTGDVAKPPRTFSVGDNVRIESLGYEGLLRFVGEIEGKPGLWAGVELSGGFAGKGKNDGTVGGKQYFSCPDKCGVFVATTKLSPPTVGPGAIQRPSSVASSRSGRITPANSGRMTPSYSTARTPSSSYAFGRTTTPSTTNRPIPSISNGKATPSTALPKSRVLKTPTSKTSGVHLSGKITAGSRASKYITMTAKQLTTRDRGDVLDSPTRKFNAGSSPTMARAMSSPTRLPGSPFTTPKALNGRPSLLTGSPLPSSRSRPSINTPRARVPSNVSMPPPPSPGAFQIRSAVSEDFASCPSPNYDLNGRMSYKPVAPAPTSRPSSSASFRSTAADDAALVEQLQSRLEAAEYENARLRTASEVETGATASTHQELAQAQSERQDALDNTTRLESQLSEMESRIKDYTDRIQTLESESVALSNHLEEARSQTEEAILAHHAALEEHSLQKQSLEDKLAELEELEREKSELQRTNAALIQELQCKLEKLNTDMELERRDLMAQIDELRIAGQETIALYEERLSAANGERYELENRIYSLESKIKAMVDAERSSASPTAVMSSAAQIDNETLRDQVQYLQRKSAKLEEQLEDTRAALERDVSGYQDKISLMRLDDEKLKRDLGLKSREVEQLLKSETFARNRVEEIEEALRESTVALETARGEVEALRAELDNLDVLIDDASEDDISSKLVNFTKRVAAEKVHHQQEIDRLGRAVADLQTHNKELLQKSTTTAVNGQHTQALETDNDDLRDQVAQLEEKVSDLAKTLHERTSELEAARKKSNRDTPLTNATNGNSELVRSNSSKGEPIREEVAGLKHIVQELQKENLAASQKIKLLASENELLTNEAEQLRQEVRILEDDLDTSMRDPNISASTLSPGKVDKTPTLESERHTRTEAELEQLRKRISEMEVQHARTIHGLNKEISELEALVESKIYREDELEQEVDRLKDKLARKKSSKDGGHRLSSASTMTTSSEMTRTEEVDVTVHDVNSILLYKLAVLFVCSTILYPMSYAAVAAHNAPPVSEQPQPDQGLLNTEAPSADPIVDDTAKVNVVPQDFKENPRTVTQESVVYEEESPIVGDFPQSRPSKSKVNGYVNGPSSGNSRESKRSKARHQVHEVQEEGLYIWESAKHYLLRPGVAGGLVGLVNIGLLASVGRIFYARPYLRRDATALSSTIAATIALFSAEGYAAEKYRQTPRGREEERKAREEGAAIYRHLHTQIMRPGVLGGLVGFVNTAILGTLGYVSYTNWNRPWDRKVVSAISVGLLTLWGGEGVIAERFANSH</sequence>
<protein>
    <recommendedName>
        <fullName evidence="4">CAP-Gly domain-containing protein</fullName>
    </recommendedName>
</protein>
<reference evidence="5 6" key="1">
    <citation type="journal article" date="2020" name="ISME J.">
        <title>Uncovering the hidden diversity of litter-decomposition mechanisms in mushroom-forming fungi.</title>
        <authorList>
            <person name="Floudas D."/>
            <person name="Bentzer J."/>
            <person name="Ahren D."/>
            <person name="Johansson T."/>
            <person name="Persson P."/>
            <person name="Tunlid A."/>
        </authorList>
    </citation>
    <scope>NUCLEOTIDE SEQUENCE [LARGE SCALE GENOMIC DNA]</scope>
    <source>
        <strain evidence="5 6">CBS 101986</strain>
    </source>
</reference>
<feature type="region of interest" description="Disordered" evidence="2">
    <location>
        <begin position="209"/>
        <end position="281"/>
    </location>
</feature>
<feature type="compositionally biased region" description="Polar residues" evidence="2">
    <location>
        <begin position="219"/>
        <end position="281"/>
    </location>
</feature>
<feature type="compositionally biased region" description="Low complexity" evidence="2">
    <location>
        <begin position="1085"/>
        <end position="1096"/>
    </location>
</feature>
<feature type="region of interest" description="Disordered" evidence="2">
    <location>
        <begin position="1071"/>
        <end position="1096"/>
    </location>
</feature>
<keyword evidence="6" id="KW-1185">Reference proteome</keyword>
<feature type="region of interest" description="Disordered" evidence="2">
    <location>
        <begin position="324"/>
        <end position="410"/>
    </location>
</feature>
<feature type="coiled-coil region" evidence="1">
    <location>
        <begin position="689"/>
        <end position="804"/>
    </location>
</feature>
<feature type="compositionally biased region" description="Polar residues" evidence="2">
    <location>
        <begin position="904"/>
        <end position="924"/>
    </location>
</feature>
<dbReference type="InterPro" id="IPR000938">
    <property type="entry name" value="CAP-Gly_domain"/>
</dbReference>
<feature type="transmembrane region" description="Helical" evidence="3">
    <location>
        <begin position="1345"/>
        <end position="1366"/>
    </location>
</feature>
<dbReference type="InterPro" id="IPR036859">
    <property type="entry name" value="CAP-Gly_dom_sf"/>
</dbReference>
<feature type="compositionally biased region" description="Pro residues" evidence="2">
    <location>
        <begin position="1"/>
        <end position="12"/>
    </location>
</feature>
<dbReference type="PROSITE" id="PS50245">
    <property type="entry name" value="CAP_GLY_2"/>
    <property type="match status" value="1"/>
</dbReference>
<feature type="compositionally biased region" description="Polar residues" evidence="2">
    <location>
        <begin position="1145"/>
        <end position="1158"/>
    </location>
</feature>
<evidence type="ECO:0000256" key="2">
    <source>
        <dbReference type="SAM" id="MobiDB-lite"/>
    </source>
</evidence>
<proteinExistence type="predicted"/>
<keyword evidence="3" id="KW-0812">Transmembrane</keyword>
<dbReference type="Pfam" id="PF01302">
    <property type="entry name" value="CAP_GLY"/>
    <property type="match status" value="1"/>
</dbReference>
<evidence type="ECO:0000313" key="6">
    <source>
        <dbReference type="Proteomes" id="UP000567179"/>
    </source>
</evidence>
<feature type="domain" description="CAP-Gly" evidence="4">
    <location>
        <begin position="158"/>
        <end position="203"/>
    </location>
</feature>
<keyword evidence="1" id="KW-0175">Coiled coil</keyword>
<feature type="transmembrane region" description="Helical" evidence="3">
    <location>
        <begin position="1259"/>
        <end position="1280"/>
    </location>
</feature>
<keyword evidence="3" id="KW-0472">Membrane</keyword>
<feature type="compositionally biased region" description="Low complexity" evidence="2">
    <location>
        <begin position="368"/>
        <end position="386"/>
    </location>
</feature>
<feature type="compositionally biased region" description="Low complexity" evidence="2">
    <location>
        <begin position="441"/>
        <end position="453"/>
    </location>
</feature>
<organism evidence="5 6">
    <name type="scientific">Psilocybe cf. subviscida</name>
    <dbReference type="NCBI Taxonomy" id="2480587"/>
    <lineage>
        <taxon>Eukaryota</taxon>
        <taxon>Fungi</taxon>
        <taxon>Dikarya</taxon>
        <taxon>Basidiomycota</taxon>
        <taxon>Agaricomycotina</taxon>
        <taxon>Agaricomycetes</taxon>
        <taxon>Agaricomycetidae</taxon>
        <taxon>Agaricales</taxon>
        <taxon>Agaricineae</taxon>
        <taxon>Strophariaceae</taxon>
        <taxon>Psilocybe</taxon>
    </lineage>
</organism>
<accession>A0A8H5BF71</accession>
<feature type="region of interest" description="Disordered" evidence="2">
    <location>
        <begin position="1141"/>
        <end position="1163"/>
    </location>
</feature>
<dbReference type="Gene3D" id="1.20.5.1700">
    <property type="match status" value="1"/>
</dbReference>
<evidence type="ECO:0000256" key="1">
    <source>
        <dbReference type="SAM" id="Coils"/>
    </source>
</evidence>
<dbReference type="PROSITE" id="PS00845">
    <property type="entry name" value="CAP_GLY_1"/>
    <property type="match status" value="1"/>
</dbReference>
<feature type="transmembrane region" description="Helical" evidence="3">
    <location>
        <begin position="1378"/>
        <end position="1397"/>
    </location>
</feature>
<feature type="region of interest" description="Disordered" evidence="2">
    <location>
        <begin position="891"/>
        <end position="926"/>
    </location>
</feature>
<comment type="caution">
    <text evidence="5">The sequence shown here is derived from an EMBL/GenBank/DDBJ whole genome shotgun (WGS) entry which is preliminary data.</text>
</comment>
<gene>
    <name evidence="5" type="ORF">D9619_001847</name>
</gene>
<feature type="region of interest" description="Disordered" evidence="2">
    <location>
        <begin position="486"/>
        <end position="517"/>
    </location>
</feature>
<dbReference type="SUPFAM" id="SSF74924">
    <property type="entry name" value="Cap-Gly domain"/>
    <property type="match status" value="1"/>
</dbReference>
<feature type="region of interest" description="Disordered" evidence="2">
    <location>
        <begin position="985"/>
        <end position="1014"/>
    </location>
</feature>
<dbReference type="PANTHER" id="PTHR18916">
    <property type="entry name" value="DYNACTIN 1-RELATED MICROTUBULE-BINDING"/>
    <property type="match status" value="1"/>
</dbReference>